<evidence type="ECO:0000256" key="5">
    <source>
        <dbReference type="ARBA" id="ARBA00023015"/>
    </source>
</evidence>
<evidence type="ECO:0000256" key="7">
    <source>
        <dbReference type="ARBA" id="ARBA00023163"/>
    </source>
</evidence>
<dbReference type="Pfam" id="PF18296">
    <property type="entry name" value="MID_MedPIWI"/>
    <property type="match status" value="1"/>
</dbReference>
<dbReference type="InterPro" id="IPR041285">
    <property type="entry name" value="MID_MedPIWI"/>
</dbReference>
<keyword evidence="7 9" id="KW-0804">Transcription</keyword>
<evidence type="ECO:0000256" key="1">
    <source>
        <dbReference type="ARBA" id="ARBA00004123"/>
    </source>
</evidence>
<comment type="function">
    <text evidence="9">Component of the Mediator complex, a coactivator involved in regulated transcription of nearly all RNA polymerase II-dependent genes. Mediator functions as a bridge to convey information from gene-specific regulatory proteins to the basal RNA polymerase II transcription machinery. Mediator is recruited to promoters by direct interactions with regulatory proteins and serves as a scaffold for the assembly of a functional preinitiation complex with RNA polymerase II and the general transcription factors.</text>
</comment>
<feature type="region of interest" description="Disordered" evidence="10">
    <location>
        <begin position="374"/>
        <end position="450"/>
    </location>
</feature>
<evidence type="ECO:0000259" key="12">
    <source>
        <dbReference type="Pfam" id="PF11597"/>
    </source>
</evidence>
<evidence type="ECO:0000256" key="3">
    <source>
        <dbReference type="ARBA" id="ARBA00019618"/>
    </source>
</evidence>
<keyword evidence="4 9" id="KW-0678">Repressor</keyword>
<dbReference type="InterPro" id="IPR021643">
    <property type="entry name" value="Mediator_Med13_N"/>
</dbReference>
<feature type="compositionally biased region" description="Low complexity" evidence="10">
    <location>
        <begin position="378"/>
        <end position="397"/>
    </location>
</feature>
<feature type="compositionally biased region" description="Polar residues" evidence="10">
    <location>
        <begin position="415"/>
        <end position="430"/>
    </location>
</feature>
<feature type="domain" description="MID" evidence="13">
    <location>
        <begin position="1128"/>
        <end position="1364"/>
    </location>
</feature>
<evidence type="ECO:0000256" key="4">
    <source>
        <dbReference type="ARBA" id="ARBA00022491"/>
    </source>
</evidence>
<dbReference type="InterPro" id="IPR009401">
    <property type="entry name" value="Med13_C"/>
</dbReference>
<comment type="subunit">
    <text evidence="9">Component of the Mediator complex.</text>
</comment>
<evidence type="ECO:0000259" key="11">
    <source>
        <dbReference type="Pfam" id="PF06333"/>
    </source>
</evidence>
<evidence type="ECO:0000256" key="2">
    <source>
        <dbReference type="ARBA" id="ARBA00009354"/>
    </source>
</evidence>
<organism evidence="14 15">
    <name type="scientific">Momordica charantia</name>
    <name type="common">Bitter gourd</name>
    <name type="synonym">Balsam pear</name>
    <dbReference type="NCBI Taxonomy" id="3673"/>
    <lineage>
        <taxon>Eukaryota</taxon>
        <taxon>Viridiplantae</taxon>
        <taxon>Streptophyta</taxon>
        <taxon>Embryophyta</taxon>
        <taxon>Tracheophyta</taxon>
        <taxon>Spermatophyta</taxon>
        <taxon>Magnoliopsida</taxon>
        <taxon>eudicotyledons</taxon>
        <taxon>Gunneridae</taxon>
        <taxon>Pentapetalae</taxon>
        <taxon>rosids</taxon>
        <taxon>fabids</taxon>
        <taxon>Cucurbitales</taxon>
        <taxon>Cucurbitaceae</taxon>
        <taxon>Momordiceae</taxon>
        <taxon>Momordica</taxon>
    </lineage>
</organism>
<evidence type="ECO:0000256" key="8">
    <source>
        <dbReference type="ARBA" id="ARBA00023242"/>
    </source>
</evidence>
<dbReference type="Pfam" id="PF06333">
    <property type="entry name" value="Med13_C"/>
    <property type="match status" value="1"/>
</dbReference>
<reference evidence="15" key="1">
    <citation type="submission" date="2025-08" db="UniProtKB">
        <authorList>
            <consortium name="RefSeq"/>
        </authorList>
    </citation>
    <scope>IDENTIFICATION</scope>
    <source>
        <strain evidence="15">OHB3-1</strain>
    </source>
</reference>
<feature type="compositionally biased region" description="Low complexity" evidence="10">
    <location>
        <begin position="1036"/>
        <end position="1051"/>
    </location>
</feature>
<keyword evidence="5 9" id="KW-0805">Transcription regulation</keyword>
<evidence type="ECO:0000256" key="9">
    <source>
        <dbReference type="RuleBase" id="RU364134"/>
    </source>
</evidence>
<dbReference type="Pfam" id="PF11597">
    <property type="entry name" value="Med13_N"/>
    <property type="match status" value="1"/>
</dbReference>
<evidence type="ECO:0000313" key="14">
    <source>
        <dbReference type="Proteomes" id="UP000504603"/>
    </source>
</evidence>
<gene>
    <name evidence="15" type="primary">LOC111016463</name>
</gene>
<dbReference type="GO" id="GO:0003713">
    <property type="term" value="F:transcription coactivator activity"/>
    <property type="evidence" value="ECO:0007669"/>
    <property type="project" value="TreeGrafter"/>
</dbReference>
<keyword evidence="14" id="KW-1185">Reference proteome</keyword>
<dbReference type="GO" id="GO:0045944">
    <property type="term" value="P:positive regulation of transcription by RNA polymerase II"/>
    <property type="evidence" value="ECO:0007669"/>
    <property type="project" value="TreeGrafter"/>
</dbReference>
<comment type="subcellular location">
    <subcellularLocation>
        <location evidence="1 9">Nucleus</location>
    </subcellularLocation>
</comment>
<feature type="domain" description="Mediator complex subunit Med13 C-terminal" evidence="11">
    <location>
        <begin position="1527"/>
        <end position="1925"/>
    </location>
</feature>
<name>A0A6J1D1E1_MOMCH</name>
<feature type="compositionally biased region" description="Basic and acidic residues" evidence="10">
    <location>
        <begin position="1057"/>
        <end position="1068"/>
    </location>
</feature>
<feature type="region of interest" description="Disordered" evidence="10">
    <location>
        <begin position="1029"/>
        <end position="1079"/>
    </location>
</feature>
<keyword evidence="8 9" id="KW-0539">Nucleus</keyword>
<dbReference type="PANTHER" id="PTHR48249">
    <property type="entry name" value="MEDIATOR OF RNA POLYMERASE II TRANSCRIPTION SUBUNIT 13"/>
    <property type="match status" value="1"/>
</dbReference>
<dbReference type="GeneID" id="111016463"/>
<dbReference type="PANTHER" id="PTHR48249:SF3">
    <property type="entry name" value="MEDIATOR OF RNA POLYMERASE II TRANSCRIPTION SUBUNIT 13"/>
    <property type="match status" value="1"/>
</dbReference>
<dbReference type="Proteomes" id="UP000504603">
    <property type="component" value="Unplaced"/>
</dbReference>
<proteinExistence type="inferred from homology"/>
<dbReference type="InterPro" id="IPR051139">
    <property type="entry name" value="Mediator_complx_sub13"/>
</dbReference>
<accession>A0A6J1D1E1</accession>
<feature type="compositionally biased region" description="Polar residues" evidence="10">
    <location>
        <begin position="1069"/>
        <end position="1079"/>
    </location>
</feature>
<evidence type="ECO:0000313" key="15">
    <source>
        <dbReference type="RefSeq" id="XP_022147569.1"/>
    </source>
</evidence>
<dbReference type="RefSeq" id="XP_022147569.1">
    <property type="nucleotide sequence ID" value="XM_022291877.1"/>
</dbReference>
<dbReference type="GO" id="GO:0016592">
    <property type="term" value="C:mediator complex"/>
    <property type="evidence" value="ECO:0007669"/>
    <property type="project" value="InterPro"/>
</dbReference>
<sequence>MWTNIFKIGGLHQISWFQFLPNESDLITLPDKSAKVEHNDAATFLVLSSHVQLQKEGFLSTWTNSFVGPWDPSQGLHNPDEKIKLWLFLPGRHSSVVETAQAAVSKLRVVASGLWISPGDSEEVAAALSQALRNCIERALTGLSYMRFGDVFTKYHHAQSEELFRRGQPTMEFIFAATEEAIFVHVIISAKHIRALSNGEIERVLKHSALNSCLGLPVIVSPHGIRGRFTGCCASDVVKQICSRYYIICGGCPSKRQSCYVEVTLGCPKSVSEKQLQSNSNYMMPHVTESLTGRGDLKGSSHHLSSHKKTFIYPSEAVLVLLLETSFARSSLKRFWLQNWIGPSLPGSSFYMHCAGNVDYMEGLWTETDKIRSQHGYDSSSNSNSSSIGSISSSSSDSDCKTGASELEADADSLSCRQSGLSSNDQSANNGRKVGIKRPRSGMPDSLDQVGTGAQIQGAFKSNFTSTELNNSAITGVSNELIGSPWDWDDDDRGVDDIEDLLSHFGGFGDFFENDVLPFGEPPGTAESQSLMFSAPDYTDVGSSPVGVMDVSDQMLLPVGFPSFDNFNPAVPITAEEILSKDHEVTNNALSSVTVNHTPVSSSGEFDQITKAEALMTLAPEYGAVEAPTSEFSSSMFRSPYVPKSRELESSNLSINSYIYGATPPSSPHFDRSDEKSGISSNTKASNVLRAKNYYTHVDNVKEKHVKKSAACKNGVSSSDGLASSLSNINAVNAVRSAQRKSTEDAVEADCLFMSQKHVLAMEVECLMFQASMCRVRHTLQSSVSSTVSGTNQLSCDPSNITDYMANEVKKKDNIPIRIAGDVDGGILDGHLNAPVGVWRSVGVPKVSKPSNSPSMELGSSLPHNSFHEDGVLSYGQRPSLQELLDAMPLLVQQATSFVDLALDADCGDGPYGWLGLQEQWRRGFSCGPSMVHAGCGGTLASCHALDIAGVELVDPLSADVYAPSVMSLLQSDIKTALKSAFGTLDGPLSVTDWCKGRGQIGDSGSIGDGLSAESAVNESKDSSSTVMLNIGEPISPSHSSASGSSSLKGSTTMDGSKMDETSQRRSNQEICSSGSDQQLLPSRLRPTMLVLPSPAILVGYQDDWLKTSANSLQLWEKAPLEPYAVQKPINYCVICPDIDPLASAATDFFQQLGTVYETCKLGTHTPHNLGNQMDVDSGKWLSSGFVLLDCPQSMKIDSSSASIVGSISDYLLSLSNGWDLTSYLRSLSKALKTLKLSPSMSANPKEGSNGSCMVLYVICPFPDPLEVLQTVVESSVAVGSITLQSDRDRRTILCSQVAKSLSCSAAVDESSPSNVLVLQGFTLPKLVLQIVTVDVIFRVSSPSVNELVILKETAFTVYNKARRVSRGTSNDVVQSSSISSRSHSVLSSMPSSIPGMWKECVGSRITGHSLPREGEMDGTLRPGTWDNSWQTRAGSLSCDPNRIGEYSVQDESCYMFEPLFILAEPGSLEHGISPINPVTSGAESSKPLSDDNSGAFLQSANSAVGVDIGTNSQLDGTEMDGFGCSNQKNPSLHCCYGWTEDWRWLVCIWTDSRGELLDSHIFPFGGISSRQDTKGLECLFVQVLQQGCMILQSCSPDTGVSKPRDFVIARIGMFYELEYLEWQKAIYSLWGSEVKKWPLQLRRFMPDGLSSSSNGTSMQQQEMSLIHDRNLPSSPNPLYSPHSKTTGFMKAGIGQPAIRKQLMGGHAVVDNSRGLIQWVHSISFVAVSMEHSLQLLLQADSQSPGGNQGSLNTGPSAYLEGFTPVKSLGSTSSSYIFIPSPSLHFLPSNPLQLPTCLTAESPPLAHLLHSKGSAIPLSTGFAISRAVPSMRKDSRSNMKEEWPSALSVSLIDYYGGNNVAQEKNVRGVIKQVGRSSSVESRDFEIETHLILESVIAELHALSWMTVSPAYLDRRTALPFHCDMVLRLRRILHFADTELSRRAEKSKH</sequence>
<keyword evidence="6 9" id="KW-0010">Activator</keyword>
<protein>
    <recommendedName>
        <fullName evidence="3 9">Mediator of RNA polymerase II transcription subunit 13</fullName>
    </recommendedName>
</protein>
<evidence type="ECO:0000256" key="6">
    <source>
        <dbReference type="ARBA" id="ARBA00023159"/>
    </source>
</evidence>
<evidence type="ECO:0000259" key="13">
    <source>
        <dbReference type="Pfam" id="PF18296"/>
    </source>
</evidence>
<comment type="similarity">
    <text evidence="2 9">Belongs to the Mediator complex subunit 13 family.</text>
</comment>
<feature type="domain" description="Mediator complex subunit Med13 N-terminal" evidence="12">
    <location>
        <begin position="2"/>
        <end position="320"/>
    </location>
</feature>
<evidence type="ECO:0000256" key="10">
    <source>
        <dbReference type="SAM" id="MobiDB-lite"/>
    </source>
</evidence>